<dbReference type="CDD" id="cd00637">
    <property type="entry name" value="7tm_classA_rhodopsin-like"/>
    <property type="match status" value="1"/>
</dbReference>
<feature type="transmembrane region" description="Helical" evidence="8">
    <location>
        <begin position="238"/>
        <end position="262"/>
    </location>
</feature>
<feature type="transmembrane region" description="Helical" evidence="8">
    <location>
        <begin position="139"/>
        <end position="158"/>
    </location>
</feature>
<protein>
    <submittedName>
        <fullName evidence="11">Allatostatin-A receptor-like</fullName>
    </submittedName>
</protein>
<evidence type="ECO:0000256" key="8">
    <source>
        <dbReference type="SAM" id="Phobius"/>
    </source>
</evidence>
<proteinExistence type="predicted"/>
<dbReference type="GO" id="GO:0005886">
    <property type="term" value="C:plasma membrane"/>
    <property type="evidence" value="ECO:0007669"/>
    <property type="project" value="TreeGrafter"/>
</dbReference>
<evidence type="ECO:0000256" key="7">
    <source>
        <dbReference type="ARBA" id="ARBA00023224"/>
    </source>
</evidence>
<evidence type="ECO:0000259" key="9">
    <source>
        <dbReference type="PROSITE" id="PS50262"/>
    </source>
</evidence>
<organism evidence="10 11">
    <name type="scientific">Actinia tenebrosa</name>
    <name type="common">Australian red waratah sea anemone</name>
    <dbReference type="NCBI Taxonomy" id="6105"/>
    <lineage>
        <taxon>Eukaryota</taxon>
        <taxon>Metazoa</taxon>
        <taxon>Cnidaria</taxon>
        <taxon>Anthozoa</taxon>
        <taxon>Hexacorallia</taxon>
        <taxon>Actiniaria</taxon>
        <taxon>Actiniidae</taxon>
        <taxon>Actinia</taxon>
    </lineage>
</organism>
<dbReference type="PANTHER" id="PTHR45695:SF9">
    <property type="entry name" value="LEUCOKININ RECEPTOR"/>
    <property type="match status" value="1"/>
</dbReference>
<feature type="transmembrane region" description="Helical" evidence="8">
    <location>
        <begin position="20"/>
        <end position="48"/>
    </location>
</feature>
<feature type="transmembrane region" description="Helical" evidence="8">
    <location>
        <begin position="274"/>
        <end position="295"/>
    </location>
</feature>
<evidence type="ECO:0000313" key="10">
    <source>
        <dbReference type="Proteomes" id="UP000515163"/>
    </source>
</evidence>
<feature type="transmembrane region" description="Helical" evidence="8">
    <location>
        <begin position="98"/>
        <end position="119"/>
    </location>
</feature>
<dbReference type="AlphaFoldDB" id="A0A6P8J6N5"/>
<gene>
    <name evidence="11" type="primary">LOC116307428</name>
</gene>
<keyword evidence="10" id="KW-1185">Reference proteome</keyword>
<dbReference type="GeneID" id="116307428"/>
<feature type="transmembrane region" description="Helical" evidence="8">
    <location>
        <begin position="181"/>
        <end position="206"/>
    </location>
</feature>
<dbReference type="InterPro" id="IPR000276">
    <property type="entry name" value="GPCR_Rhodpsn"/>
</dbReference>
<dbReference type="PRINTS" id="PR00237">
    <property type="entry name" value="GPCRRHODOPSN"/>
</dbReference>
<dbReference type="Proteomes" id="UP000515163">
    <property type="component" value="Unplaced"/>
</dbReference>
<dbReference type="KEGG" id="aten:116307428"/>
<dbReference type="SMART" id="SM01381">
    <property type="entry name" value="7TM_GPCR_Srsx"/>
    <property type="match status" value="1"/>
</dbReference>
<feature type="transmembrane region" description="Helical" evidence="8">
    <location>
        <begin position="60"/>
        <end position="86"/>
    </location>
</feature>
<keyword evidence="7" id="KW-0807">Transducer</keyword>
<dbReference type="InParanoid" id="A0A6P8J6N5"/>
<dbReference type="OrthoDB" id="10044919at2759"/>
<sequence>MDPSNTTYSSLARELANRSLMAVVLESTIAFLMLFLGFSGNVLVCLAVCRNPALRTSCNYLIVSLAITDVAMMLCCSPFSLVVVITGRMIFPDLLCQAQAYMILAFASISLVTLTQATIYRYLKVVHPARCFNIQTVRLVITLTWILFLFFPSVYFFSEKAMFYPGELYCFIRIEEMSKVLVLTATLIFSVIPLSIITFCYSMVFAKVRKHKQNTRKNIHASTRRPQASHFSPEEARVTMILVAVVIGFVICWTPVFCVRLLSFYKVSLPRKVHLMSTAFAAMSSCVNPFIYGVLNRDFKNEFKKILARFSCRSVVVAPACDQHP</sequence>
<feature type="domain" description="G-protein coupled receptors family 1 profile" evidence="9">
    <location>
        <begin position="40"/>
        <end position="292"/>
    </location>
</feature>
<name>A0A6P8J6N5_ACTTE</name>
<evidence type="ECO:0000256" key="4">
    <source>
        <dbReference type="ARBA" id="ARBA00023040"/>
    </source>
</evidence>
<accession>A0A6P8J6N5</accession>
<evidence type="ECO:0000313" key="11">
    <source>
        <dbReference type="RefSeq" id="XP_031573543.1"/>
    </source>
</evidence>
<dbReference type="InterPro" id="IPR017452">
    <property type="entry name" value="GPCR_Rhodpsn_7TM"/>
</dbReference>
<keyword evidence="4" id="KW-0297">G-protein coupled receptor</keyword>
<dbReference type="PANTHER" id="PTHR45695">
    <property type="entry name" value="LEUCOKININ RECEPTOR-RELATED"/>
    <property type="match status" value="1"/>
</dbReference>
<dbReference type="PROSITE" id="PS50262">
    <property type="entry name" value="G_PROTEIN_RECEP_F1_2"/>
    <property type="match status" value="1"/>
</dbReference>
<keyword evidence="5 8" id="KW-0472">Membrane</keyword>
<evidence type="ECO:0000256" key="6">
    <source>
        <dbReference type="ARBA" id="ARBA00023170"/>
    </source>
</evidence>
<evidence type="ECO:0000256" key="2">
    <source>
        <dbReference type="ARBA" id="ARBA00022692"/>
    </source>
</evidence>
<evidence type="ECO:0000256" key="1">
    <source>
        <dbReference type="ARBA" id="ARBA00004141"/>
    </source>
</evidence>
<evidence type="ECO:0000256" key="5">
    <source>
        <dbReference type="ARBA" id="ARBA00023136"/>
    </source>
</evidence>
<keyword evidence="2 8" id="KW-0812">Transmembrane</keyword>
<dbReference type="Pfam" id="PF00001">
    <property type="entry name" value="7tm_1"/>
    <property type="match status" value="1"/>
</dbReference>
<comment type="subcellular location">
    <subcellularLocation>
        <location evidence="1">Membrane</location>
        <topology evidence="1">Multi-pass membrane protein</topology>
    </subcellularLocation>
</comment>
<keyword evidence="3 8" id="KW-1133">Transmembrane helix</keyword>
<dbReference type="GO" id="GO:0004930">
    <property type="term" value="F:G protein-coupled receptor activity"/>
    <property type="evidence" value="ECO:0007669"/>
    <property type="project" value="UniProtKB-KW"/>
</dbReference>
<dbReference type="RefSeq" id="XP_031573543.1">
    <property type="nucleotide sequence ID" value="XM_031717683.1"/>
</dbReference>
<keyword evidence="6" id="KW-0675">Receptor</keyword>
<reference evidence="11" key="1">
    <citation type="submission" date="2025-08" db="UniProtKB">
        <authorList>
            <consortium name="RefSeq"/>
        </authorList>
    </citation>
    <scope>IDENTIFICATION</scope>
    <source>
        <tissue evidence="11">Tentacle</tissue>
    </source>
</reference>
<dbReference type="SUPFAM" id="SSF81321">
    <property type="entry name" value="Family A G protein-coupled receptor-like"/>
    <property type="match status" value="1"/>
</dbReference>
<dbReference type="Gene3D" id="1.20.1070.10">
    <property type="entry name" value="Rhodopsin 7-helix transmembrane proteins"/>
    <property type="match status" value="1"/>
</dbReference>
<evidence type="ECO:0000256" key="3">
    <source>
        <dbReference type="ARBA" id="ARBA00022989"/>
    </source>
</evidence>